<protein>
    <submittedName>
        <fullName evidence="4">Ribosomal protein S18 acetylase RimI-like enzyme</fullName>
    </submittedName>
</protein>
<keyword evidence="5" id="KW-1185">Reference proteome</keyword>
<organism evidence="4 5">
    <name type="scientific">Variovorax soli</name>
    <dbReference type="NCBI Taxonomy" id="376815"/>
    <lineage>
        <taxon>Bacteria</taxon>
        <taxon>Pseudomonadati</taxon>
        <taxon>Pseudomonadota</taxon>
        <taxon>Betaproteobacteria</taxon>
        <taxon>Burkholderiales</taxon>
        <taxon>Comamonadaceae</taxon>
        <taxon>Variovorax</taxon>
    </lineage>
</organism>
<sequence length="217" mass="23654">MNVNTCPAAAIAATRRAVGLPRHVRLRNGAPAQLRAVRSDDAKRFGAFFARLSAASRGERFGRGLEAACSPAMLVDLVNVDGVRHVAFVATLRLDHDEELIGEARYDVAADGDSAELALVVADSWQGQGLADQLLDLLLEAARHAGLRRLVCEVPASNRRAIRFMQRMGFVAGAPGADRLVLRMERSVASRVPPAPAPRAVDMLRRWLNNQFFQFGF</sequence>
<reference evidence="4 5" key="1">
    <citation type="submission" date="2023-07" db="EMBL/GenBank/DDBJ databases">
        <title>Sorghum-associated microbial communities from plants grown in Nebraska, USA.</title>
        <authorList>
            <person name="Schachtman D."/>
        </authorList>
    </citation>
    <scope>NUCLEOTIDE SEQUENCE [LARGE SCALE GENOMIC DNA]</scope>
    <source>
        <strain evidence="4 5">DS1781</strain>
    </source>
</reference>
<evidence type="ECO:0000256" key="1">
    <source>
        <dbReference type="ARBA" id="ARBA00022679"/>
    </source>
</evidence>
<proteinExistence type="predicted"/>
<evidence type="ECO:0000313" key="5">
    <source>
        <dbReference type="Proteomes" id="UP001184230"/>
    </source>
</evidence>
<dbReference type="InterPro" id="IPR000182">
    <property type="entry name" value="GNAT_dom"/>
</dbReference>
<gene>
    <name evidence="4" type="ORF">J2739_000741</name>
</gene>
<evidence type="ECO:0000256" key="2">
    <source>
        <dbReference type="ARBA" id="ARBA00023315"/>
    </source>
</evidence>
<dbReference type="InterPro" id="IPR016181">
    <property type="entry name" value="Acyl_CoA_acyltransferase"/>
</dbReference>
<keyword evidence="2" id="KW-0012">Acyltransferase</keyword>
<feature type="domain" description="N-acetyltransferase" evidence="3">
    <location>
        <begin position="32"/>
        <end position="189"/>
    </location>
</feature>
<name>A0ABU1N955_9BURK</name>
<dbReference type="PANTHER" id="PTHR43072:SF23">
    <property type="entry name" value="UPF0039 PROTEIN C11D3.02C"/>
    <property type="match status" value="1"/>
</dbReference>
<dbReference type="PROSITE" id="PS51186">
    <property type="entry name" value="GNAT"/>
    <property type="match status" value="1"/>
</dbReference>
<dbReference type="EMBL" id="JAVDRF010000001">
    <property type="protein sequence ID" value="MDR6534981.1"/>
    <property type="molecule type" value="Genomic_DNA"/>
</dbReference>
<comment type="caution">
    <text evidence="4">The sequence shown here is derived from an EMBL/GenBank/DDBJ whole genome shotgun (WGS) entry which is preliminary data.</text>
</comment>
<dbReference type="PANTHER" id="PTHR43072">
    <property type="entry name" value="N-ACETYLTRANSFERASE"/>
    <property type="match status" value="1"/>
</dbReference>
<dbReference type="Gene3D" id="3.40.630.30">
    <property type="match status" value="1"/>
</dbReference>
<dbReference type="RefSeq" id="WP_309898619.1">
    <property type="nucleotide sequence ID" value="NZ_JAVDRF010000001.1"/>
</dbReference>
<evidence type="ECO:0000313" key="4">
    <source>
        <dbReference type="EMBL" id="MDR6534981.1"/>
    </source>
</evidence>
<dbReference type="SUPFAM" id="SSF55729">
    <property type="entry name" value="Acyl-CoA N-acyltransferases (Nat)"/>
    <property type="match status" value="1"/>
</dbReference>
<dbReference type="Proteomes" id="UP001184230">
    <property type="component" value="Unassembled WGS sequence"/>
</dbReference>
<keyword evidence="1" id="KW-0808">Transferase</keyword>
<evidence type="ECO:0000259" key="3">
    <source>
        <dbReference type="PROSITE" id="PS51186"/>
    </source>
</evidence>
<dbReference type="Pfam" id="PF00583">
    <property type="entry name" value="Acetyltransf_1"/>
    <property type="match status" value="1"/>
</dbReference>
<accession>A0ABU1N955</accession>